<keyword evidence="6" id="KW-1278">Translocase</keyword>
<dbReference type="Proteomes" id="UP000318834">
    <property type="component" value="Unassembled WGS sequence"/>
</dbReference>
<evidence type="ECO:0000256" key="7">
    <source>
        <dbReference type="ARBA" id="ARBA00023136"/>
    </source>
</evidence>
<evidence type="ECO:0000256" key="4">
    <source>
        <dbReference type="ARBA" id="ARBA00022741"/>
    </source>
</evidence>
<evidence type="ECO:0000256" key="2">
    <source>
        <dbReference type="ARBA" id="ARBA00022448"/>
    </source>
</evidence>
<protein>
    <recommendedName>
        <fullName evidence="8">Energy-coupling factor transporter ATP-binding protein EcfA2</fullName>
        <ecNumber evidence="8">7.-.-.-</ecNumber>
    </recommendedName>
</protein>
<feature type="domain" description="ABC transporter" evidence="9">
    <location>
        <begin position="4"/>
        <end position="246"/>
    </location>
</feature>
<dbReference type="NCBIfam" id="TIGR04521">
    <property type="entry name" value="ECF_ATPase_2"/>
    <property type="match status" value="1"/>
</dbReference>
<comment type="subunit">
    <text evidence="8">Forms a stable energy-coupling factor (ECF) transporter complex composed of 2 membrane-embedded substrate-binding proteins (S component), 2 ATP-binding proteins (A component) and 2 transmembrane proteins (T component).</text>
</comment>
<keyword evidence="2 8" id="KW-0813">Transport</keyword>
<dbReference type="PROSITE" id="PS50893">
    <property type="entry name" value="ABC_TRANSPORTER_2"/>
    <property type="match status" value="1"/>
</dbReference>
<organism evidence="10 11">
    <name type="scientific">Candidatus Segetimicrobium genomatis</name>
    <dbReference type="NCBI Taxonomy" id="2569760"/>
    <lineage>
        <taxon>Bacteria</taxon>
        <taxon>Bacillati</taxon>
        <taxon>Candidatus Sysuimicrobiota</taxon>
        <taxon>Candidatus Sysuimicrobiia</taxon>
        <taxon>Candidatus Sysuimicrobiales</taxon>
        <taxon>Candidatus Segetimicrobiaceae</taxon>
        <taxon>Candidatus Segetimicrobium</taxon>
    </lineage>
</organism>
<dbReference type="Gene3D" id="3.40.50.300">
    <property type="entry name" value="P-loop containing nucleotide triphosphate hydrolases"/>
    <property type="match status" value="1"/>
</dbReference>
<comment type="caution">
    <text evidence="10">The sequence shown here is derived from an EMBL/GenBank/DDBJ whole genome shotgun (WGS) entry which is preliminary data.</text>
</comment>
<dbReference type="InterPro" id="IPR050095">
    <property type="entry name" value="ECF_ABC_transporter_ATP-bd"/>
</dbReference>
<dbReference type="Pfam" id="PF00005">
    <property type="entry name" value="ABC_tran"/>
    <property type="match status" value="1"/>
</dbReference>
<name>A0A537IYY8_9BACT</name>
<keyword evidence="5 8" id="KW-0067">ATP-binding</keyword>
<dbReference type="CDD" id="cd03225">
    <property type="entry name" value="ABC_cobalt_CbiO_domain1"/>
    <property type="match status" value="1"/>
</dbReference>
<evidence type="ECO:0000256" key="3">
    <source>
        <dbReference type="ARBA" id="ARBA00022475"/>
    </source>
</evidence>
<accession>A0A537IYY8</accession>
<dbReference type="GO" id="GO:0005524">
    <property type="term" value="F:ATP binding"/>
    <property type="evidence" value="ECO:0007669"/>
    <property type="project" value="UniProtKB-UniRule"/>
</dbReference>
<comment type="similarity">
    <text evidence="8">Belongs to the ABC transporter superfamily. Energy-coupling factor EcfA family.</text>
</comment>
<dbReference type="PANTHER" id="PTHR43553:SF27">
    <property type="entry name" value="ENERGY-COUPLING FACTOR TRANSPORTER ATP-BINDING PROTEIN ECFA2"/>
    <property type="match status" value="1"/>
</dbReference>
<dbReference type="SMART" id="SM00382">
    <property type="entry name" value="AAA"/>
    <property type="match status" value="1"/>
</dbReference>
<dbReference type="SUPFAM" id="SSF52540">
    <property type="entry name" value="P-loop containing nucleoside triphosphate hydrolases"/>
    <property type="match status" value="1"/>
</dbReference>
<dbReference type="InterPro" id="IPR027417">
    <property type="entry name" value="P-loop_NTPase"/>
</dbReference>
<dbReference type="PANTHER" id="PTHR43553">
    <property type="entry name" value="HEAVY METAL TRANSPORTER"/>
    <property type="match status" value="1"/>
</dbReference>
<evidence type="ECO:0000256" key="5">
    <source>
        <dbReference type="ARBA" id="ARBA00022840"/>
    </source>
</evidence>
<gene>
    <name evidence="10" type="ORF">E6H05_04050</name>
</gene>
<evidence type="ECO:0000256" key="1">
    <source>
        <dbReference type="ARBA" id="ARBA00004202"/>
    </source>
</evidence>
<dbReference type="EC" id="7.-.-.-" evidence="8"/>
<evidence type="ECO:0000259" key="9">
    <source>
        <dbReference type="PROSITE" id="PS50893"/>
    </source>
</evidence>
<dbReference type="InterPro" id="IPR015856">
    <property type="entry name" value="ABC_transpr_CbiO/EcfA_su"/>
</dbReference>
<dbReference type="PROSITE" id="PS00211">
    <property type="entry name" value="ABC_TRANSPORTER_1"/>
    <property type="match status" value="1"/>
</dbReference>
<dbReference type="InterPro" id="IPR003593">
    <property type="entry name" value="AAA+_ATPase"/>
</dbReference>
<reference evidence="10 11" key="1">
    <citation type="journal article" date="2019" name="Nat. Microbiol.">
        <title>Mediterranean grassland soil C-N compound turnover is dependent on rainfall and depth, and is mediated by genomically divergent microorganisms.</title>
        <authorList>
            <person name="Diamond S."/>
            <person name="Andeer P.F."/>
            <person name="Li Z."/>
            <person name="Crits-Christoph A."/>
            <person name="Burstein D."/>
            <person name="Anantharaman K."/>
            <person name="Lane K.R."/>
            <person name="Thomas B.C."/>
            <person name="Pan C."/>
            <person name="Northen T.R."/>
            <person name="Banfield J.F."/>
        </authorList>
    </citation>
    <scope>NUCLEOTIDE SEQUENCE [LARGE SCALE GENOMIC DNA]</scope>
    <source>
        <strain evidence="10">NP_8</strain>
    </source>
</reference>
<dbReference type="InterPro" id="IPR017871">
    <property type="entry name" value="ABC_transporter-like_CS"/>
</dbReference>
<evidence type="ECO:0000313" key="10">
    <source>
        <dbReference type="EMBL" id="TMI76272.1"/>
    </source>
</evidence>
<sequence>MALIECRNLTHVYLKGTPLEAVALQDVTLSVEAGEFVGIIGPTGSGKSTLIQHFNALLRPTGGALRVAGIDLANPRADVKNLRQQVGLVFQYPEHQLFEETVYDDVAYGPRNLRLNENEVGERVAESLALVGVDPNRFGRRSPFSLSGGEMRRVAIAGVLAMRPRVLVLDEPAAGLDPKGKEEILGQIRALHQAQGLTVLLVTHSMDEAAQLVRRLVVLARGRVVMDGPVREIFRRAQDLAVLGLGIPAIAELMLRLRGSGLPVSPDTLTVDEARVAIREALRWN</sequence>
<dbReference type="GO" id="GO:0043190">
    <property type="term" value="C:ATP-binding cassette (ABC) transporter complex"/>
    <property type="evidence" value="ECO:0007669"/>
    <property type="project" value="TreeGrafter"/>
</dbReference>
<evidence type="ECO:0000256" key="8">
    <source>
        <dbReference type="RuleBase" id="RU365104"/>
    </source>
</evidence>
<dbReference type="AlphaFoldDB" id="A0A537IYY8"/>
<keyword evidence="3 8" id="KW-1003">Cell membrane</keyword>
<evidence type="ECO:0000256" key="6">
    <source>
        <dbReference type="ARBA" id="ARBA00022967"/>
    </source>
</evidence>
<dbReference type="InterPro" id="IPR030946">
    <property type="entry name" value="EcfA2"/>
</dbReference>
<proteinExistence type="inferred from homology"/>
<keyword evidence="4 8" id="KW-0547">Nucleotide-binding</keyword>
<dbReference type="FunFam" id="3.40.50.300:FF:000224">
    <property type="entry name" value="Energy-coupling factor transporter ATP-binding protein EcfA"/>
    <property type="match status" value="1"/>
</dbReference>
<comment type="subcellular location">
    <subcellularLocation>
        <location evidence="1 8">Cell membrane</location>
        <topology evidence="1 8">Peripheral membrane protein</topology>
    </subcellularLocation>
</comment>
<dbReference type="GO" id="GO:0042626">
    <property type="term" value="F:ATPase-coupled transmembrane transporter activity"/>
    <property type="evidence" value="ECO:0007669"/>
    <property type="project" value="TreeGrafter"/>
</dbReference>
<dbReference type="GO" id="GO:0016887">
    <property type="term" value="F:ATP hydrolysis activity"/>
    <property type="evidence" value="ECO:0007669"/>
    <property type="project" value="InterPro"/>
</dbReference>
<keyword evidence="7 8" id="KW-0472">Membrane</keyword>
<evidence type="ECO:0000313" key="11">
    <source>
        <dbReference type="Proteomes" id="UP000318834"/>
    </source>
</evidence>
<dbReference type="InterPro" id="IPR003439">
    <property type="entry name" value="ABC_transporter-like_ATP-bd"/>
</dbReference>
<dbReference type="EMBL" id="VBAP01000026">
    <property type="protein sequence ID" value="TMI76272.1"/>
    <property type="molecule type" value="Genomic_DNA"/>
</dbReference>
<comment type="function">
    <text evidence="8">ATP-binding (A) component of a common energy-coupling factor (ECF) ABC-transporter complex.</text>
</comment>